<dbReference type="GO" id="GO:0016020">
    <property type="term" value="C:membrane"/>
    <property type="evidence" value="ECO:0007669"/>
    <property type="project" value="InterPro"/>
</dbReference>
<evidence type="ECO:0000256" key="1">
    <source>
        <dbReference type="ARBA" id="ARBA00023224"/>
    </source>
</evidence>
<feature type="domain" description="Methyl-accepting transducer" evidence="5">
    <location>
        <begin position="143"/>
        <end position="356"/>
    </location>
</feature>
<dbReference type="PRINTS" id="PR00260">
    <property type="entry name" value="CHEMTRNSDUCR"/>
</dbReference>
<proteinExistence type="inferred from homology"/>
<keyword evidence="1 3" id="KW-0807">Transducer</keyword>
<dbReference type="CDD" id="cd00130">
    <property type="entry name" value="PAS"/>
    <property type="match status" value="1"/>
</dbReference>
<dbReference type="RefSeq" id="WP_203781671.1">
    <property type="nucleotide sequence ID" value="NZ_BOMV01000027.1"/>
</dbReference>
<organism evidence="6 7">
    <name type="scientific">Paractinoplanes rishiriensis</name>
    <dbReference type="NCBI Taxonomy" id="1050105"/>
    <lineage>
        <taxon>Bacteria</taxon>
        <taxon>Bacillati</taxon>
        <taxon>Actinomycetota</taxon>
        <taxon>Actinomycetes</taxon>
        <taxon>Micromonosporales</taxon>
        <taxon>Micromonosporaceae</taxon>
        <taxon>Paractinoplanes</taxon>
    </lineage>
</organism>
<dbReference type="Pfam" id="PF08448">
    <property type="entry name" value="PAS_4"/>
    <property type="match status" value="1"/>
</dbReference>
<dbReference type="SMART" id="SM00283">
    <property type="entry name" value="MA"/>
    <property type="match status" value="1"/>
</dbReference>
<accession>A0A919JV34</accession>
<sequence>MLGFQQLSDRRKPSLFADQPVGDIVPGIPAVAALDSVQANVFIADRDLNLVYANPMALRTVRNLTGEIQRVFGVSAHDLLGGSIHRFHHDPARIERILHDPSALPRQAQFTFGSVTLDTEINRITDPSGQVAGYIVAWQDISDKVAAQHQAQAVTTRLAETVGKNQEVSSAIESVATAMEQMSATVNDIARNGSQASAVVSDAASVVETAARTMENLNEASEQINEVVTTISQIARQTNLLALNATIEAARAGETGKGFAVVAGEVKDLSSATQDATERIGELIENIQVLSQTAAQDMTKIADIVNTARDSQGAVAVAVEQQTVTNANISRDLGLAAQHSQAVTHDLAAFLESTTH</sequence>
<evidence type="ECO:0000313" key="7">
    <source>
        <dbReference type="Proteomes" id="UP000636960"/>
    </source>
</evidence>
<dbReference type="InterPro" id="IPR004090">
    <property type="entry name" value="Chemotax_Me-accpt_rcpt"/>
</dbReference>
<dbReference type="GO" id="GO:0006935">
    <property type="term" value="P:chemotaxis"/>
    <property type="evidence" value="ECO:0007669"/>
    <property type="project" value="InterPro"/>
</dbReference>
<dbReference type="EMBL" id="BOMV01000027">
    <property type="protein sequence ID" value="GIE95370.1"/>
    <property type="molecule type" value="Genomic_DNA"/>
</dbReference>
<dbReference type="InterPro" id="IPR000014">
    <property type="entry name" value="PAS"/>
</dbReference>
<evidence type="ECO:0000313" key="6">
    <source>
        <dbReference type="EMBL" id="GIE95370.1"/>
    </source>
</evidence>
<dbReference type="SUPFAM" id="SSF58104">
    <property type="entry name" value="Methyl-accepting chemotaxis protein (MCP) signaling domain"/>
    <property type="match status" value="1"/>
</dbReference>
<protein>
    <recommendedName>
        <fullName evidence="5">Methyl-accepting transducer domain-containing protein</fullName>
    </recommendedName>
</protein>
<dbReference type="SUPFAM" id="SSF55785">
    <property type="entry name" value="PYP-like sensor domain (PAS domain)"/>
    <property type="match status" value="1"/>
</dbReference>
<dbReference type="InterPro" id="IPR035965">
    <property type="entry name" value="PAS-like_dom_sf"/>
</dbReference>
<evidence type="ECO:0000256" key="3">
    <source>
        <dbReference type="PROSITE-ProRule" id="PRU00284"/>
    </source>
</evidence>
<dbReference type="PROSITE" id="PS50111">
    <property type="entry name" value="CHEMOTAXIS_TRANSDUC_2"/>
    <property type="match status" value="1"/>
</dbReference>
<dbReference type="Proteomes" id="UP000636960">
    <property type="component" value="Unassembled WGS sequence"/>
</dbReference>
<dbReference type="InterPro" id="IPR013656">
    <property type="entry name" value="PAS_4"/>
</dbReference>
<keyword evidence="7" id="KW-1185">Reference proteome</keyword>
<name>A0A919JV34_9ACTN</name>
<gene>
    <name evidence="6" type="ORF">Ari01nite_28350</name>
</gene>
<reference evidence="6" key="1">
    <citation type="submission" date="2021-01" db="EMBL/GenBank/DDBJ databases">
        <title>Whole genome shotgun sequence of Actinoplanes rishiriensis NBRC 108556.</title>
        <authorList>
            <person name="Komaki H."/>
            <person name="Tamura T."/>
        </authorList>
    </citation>
    <scope>NUCLEOTIDE SEQUENCE</scope>
    <source>
        <strain evidence="6">NBRC 108556</strain>
    </source>
</reference>
<dbReference type="AlphaFoldDB" id="A0A919JV34"/>
<keyword evidence="4" id="KW-0175">Coiled coil</keyword>
<evidence type="ECO:0000256" key="4">
    <source>
        <dbReference type="SAM" id="Coils"/>
    </source>
</evidence>
<dbReference type="Gene3D" id="3.30.450.20">
    <property type="entry name" value="PAS domain"/>
    <property type="match status" value="1"/>
</dbReference>
<dbReference type="InterPro" id="IPR004089">
    <property type="entry name" value="MCPsignal_dom"/>
</dbReference>
<comment type="caution">
    <text evidence="6">The sequence shown here is derived from an EMBL/GenBank/DDBJ whole genome shotgun (WGS) entry which is preliminary data.</text>
</comment>
<dbReference type="PANTHER" id="PTHR32089:SF112">
    <property type="entry name" value="LYSOZYME-LIKE PROTEIN-RELATED"/>
    <property type="match status" value="1"/>
</dbReference>
<feature type="coiled-coil region" evidence="4">
    <location>
        <begin position="207"/>
        <end position="237"/>
    </location>
</feature>
<dbReference type="Pfam" id="PF00015">
    <property type="entry name" value="MCPsignal"/>
    <property type="match status" value="1"/>
</dbReference>
<dbReference type="GO" id="GO:0007165">
    <property type="term" value="P:signal transduction"/>
    <property type="evidence" value="ECO:0007669"/>
    <property type="project" value="UniProtKB-KW"/>
</dbReference>
<dbReference type="GO" id="GO:0004888">
    <property type="term" value="F:transmembrane signaling receptor activity"/>
    <property type="evidence" value="ECO:0007669"/>
    <property type="project" value="InterPro"/>
</dbReference>
<dbReference type="PANTHER" id="PTHR32089">
    <property type="entry name" value="METHYL-ACCEPTING CHEMOTAXIS PROTEIN MCPB"/>
    <property type="match status" value="1"/>
</dbReference>
<evidence type="ECO:0000259" key="5">
    <source>
        <dbReference type="PROSITE" id="PS50111"/>
    </source>
</evidence>
<dbReference type="Gene3D" id="1.10.287.950">
    <property type="entry name" value="Methyl-accepting chemotaxis protein"/>
    <property type="match status" value="1"/>
</dbReference>
<evidence type="ECO:0000256" key="2">
    <source>
        <dbReference type="ARBA" id="ARBA00029447"/>
    </source>
</evidence>
<comment type="similarity">
    <text evidence="2">Belongs to the methyl-accepting chemotaxis (MCP) protein family.</text>
</comment>